<comment type="caution">
    <text evidence="1">The sequence shown here is derived from an EMBL/GenBank/DDBJ whole genome shotgun (WGS) entry which is preliminary data.</text>
</comment>
<reference evidence="1" key="1">
    <citation type="submission" date="2021-02" db="EMBL/GenBank/DDBJ databases">
        <authorList>
            <person name="Han P."/>
        </authorList>
    </citation>
    <scope>NUCLEOTIDE SEQUENCE</scope>
    <source>
        <strain evidence="1">Nitrosomonas nitrosa 18-3D</strain>
    </source>
</reference>
<evidence type="ECO:0000313" key="2">
    <source>
        <dbReference type="Proteomes" id="UP000601736"/>
    </source>
</evidence>
<protein>
    <submittedName>
        <fullName evidence="1">Uncharacterized protein</fullName>
    </submittedName>
</protein>
<evidence type="ECO:0000313" key="1">
    <source>
        <dbReference type="EMBL" id="CAE6483140.1"/>
    </source>
</evidence>
<accession>A0A8H8YYH3</accession>
<dbReference type="EMBL" id="CAJNAP010000001">
    <property type="protein sequence ID" value="CAE6483140.1"/>
    <property type="molecule type" value="Genomic_DNA"/>
</dbReference>
<dbReference type="Proteomes" id="UP000601736">
    <property type="component" value="Unassembled WGS sequence"/>
</dbReference>
<dbReference type="AlphaFoldDB" id="A0A8H8YYH3"/>
<gene>
    <name evidence="1" type="ORF">NMYAN_10044</name>
</gene>
<organism evidence="1 2">
    <name type="scientific">Nitrosomonas nitrosa</name>
    <dbReference type="NCBI Taxonomy" id="52442"/>
    <lineage>
        <taxon>Bacteria</taxon>
        <taxon>Pseudomonadati</taxon>
        <taxon>Pseudomonadota</taxon>
        <taxon>Betaproteobacteria</taxon>
        <taxon>Nitrosomonadales</taxon>
        <taxon>Nitrosomonadaceae</taxon>
        <taxon>Nitrosomonas</taxon>
    </lineage>
</organism>
<proteinExistence type="predicted"/>
<name>A0A8H8YYH3_9PROT</name>
<sequence length="52" mass="6201">MHHLLPQEPKKLVLLLHIRYSITHIFLKTHIFRDAPLQATHNSDHLIVKTRE</sequence>